<dbReference type="Pfam" id="PF23726">
    <property type="entry name" value="Beta-prop_RSE1_2nd"/>
    <property type="match status" value="1"/>
</dbReference>
<reference evidence="11" key="1">
    <citation type="submission" date="2016-05" db="EMBL/GenBank/DDBJ databases">
        <title>Comparative genomics of biotechnologically important yeasts.</title>
        <authorList>
            <consortium name="DOE Joint Genome Institute"/>
            <person name="Riley R."/>
            <person name="Haridas S."/>
            <person name="Wolfe K.H."/>
            <person name="Lopes M.R."/>
            <person name="Hittinger C.T."/>
            <person name="Goker M."/>
            <person name="Salamov A."/>
            <person name="Wisecaver J."/>
            <person name="Long T.M."/>
            <person name="Aerts A.L."/>
            <person name="Barry K."/>
            <person name="Choi C."/>
            <person name="Clum A."/>
            <person name="Coughlan A.Y."/>
            <person name="Deshpande S."/>
            <person name="Douglass A.P."/>
            <person name="Hanson S.J."/>
            <person name="Klenk H.-P."/>
            <person name="Labutti K."/>
            <person name="Lapidus A."/>
            <person name="Lindquist E."/>
            <person name="Lipzen A."/>
            <person name="Meier-Kolthoff J.P."/>
            <person name="Ohm R.A."/>
            <person name="Otillar R.P."/>
            <person name="Pangilinan J."/>
            <person name="Peng Y."/>
            <person name="Rokas A."/>
            <person name="Rosa C.A."/>
            <person name="Scheuner C."/>
            <person name="Sibirny A.A."/>
            <person name="Slot J.C."/>
            <person name="Stielow J.B."/>
            <person name="Sun H."/>
            <person name="Kurtzman C.P."/>
            <person name="Blackwell M."/>
            <person name="Grigoriev I.V."/>
            <person name="Jeffries T.W."/>
        </authorList>
    </citation>
    <scope>NUCLEOTIDE SEQUENCE [LARGE SCALE GENOMIC DNA]</scope>
    <source>
        <strain evidence="11">NRRL Y-1933</strain>
    </source>
</reference>
<sequence length="1241" mass="138257">MLIEDDSIYLYHLTLRSPSLSQYSLLGQFLGTKKSQELLLANSTFIELWKPNSDTGKVQKILVQNTLGIIQSVGALRLPGSQKDFLVITSDSGNIVIAEYDELSNNFIPRVQEPHSKNGFRRITPGEYLSIDPHNRAVMISAIEKNKLVYKVSSNAEGQIGLSSPLEASTRELLTLQTCALDTAFDNPMFAAIEIDYSEYESQDGSSSNRYDPQNSPLILNYYELDQGLNHIVKKKANGLIPASSTCLIPLPGHIGGLLVSCKSFLIYDHLQRERLYLPLPIREGSSETIITSHVTHKLKKNNFFILCQSSLGDLFKITVDYNEAEEKIECISVKYFDTIPFSNSLNISKSGFLFANSSNNNKHYYQFEDLAEDDDETTLKSSGIKDSDIANYPLDSRLFNVKALENLALVDFIETLHPVIDATLLETKNNLTPDPSYQILTLSSHSYLKKLTYGFPTSTIVSEPCPKLVPTSVFTTKINFESTDDQYLILSSSLSSETLVFSIGEDIDLVDDSEFVTSQNTIAVQQIGKSSIVQVHADGIRHIKHIQDGDIIKKKTTDWVTPGGISILKAGTNNEQVIIGLSNREIRYFEVDPVDDQLKEYGDTLEISSGNITSLAISPILDSGNRKSPYAIVGSSDETVQVISLLDHNMLEVLTIQALSANSSSIQILTHERNTYVHIGMENGLYVKTLIDDITGKLSDSRIKYLGSMPVQLSTIGLPQIDQTGVLAISSRPWIGYHNKGAYNIAPLMDTSMNTAVSIHSEALGGDGIVGISDGRLTILTLNDGAGEEAVFDLDNDFTVSSLPLRYTPKRMITDKSTSGTLIHVIEAEYGIKSPFPKTILQSNKEDTEQDGVDQDYYQAFGYEKSEGSWASCVQTIDYDNNSIIQSIEFGNNQAATSLCQVSFESHPNKEYLIIGVTEDQRYLPNLTSKNYLFTFEIKKKKHDQANLEFVHETSIEGPPTAIIPFKGKLLVGVKNYLRLYDLGQRQLLRKASSTITHLTTIVKLIHQGGDVVVSGDARHSTTFIKYDSITNQFIPFCDDIMQRQITALATLDSHTIIGGDKFGNCFVSRLSNSALQQITDDINLRYQESHLNGSSSRSRNLCEFYLQDIPTSFFKGSMTVGGLDSIFYTGLQGTIGMLMPVITKSEIEMLSKLETLLREFFSVNFDDFDKDKNGYNLLGKDHLTFRSYYNPVKNVIDGDFIEKFYELNISQKIKISTALDRTPKEIEKKISDLRIRSAF</sequence>
<keyword evidence="2" id="KW-0507">mRNA processing</keyword>
<dbReference type="OrthoDB" id="436637at2759"/>
<evidence type="ECO:0000256" key="4">
    <source>
        <dbReference type="ARBA" id="ARBA00023187"/>
    </source>
</evidence>
<dbReference type="FunFam" id="2.130.10.10:FF:001143">
    <property type="entry name" value="Pre-mRNA-splicing factor rse-1, putative"/>
    <property type="match status" value="1"/>
</dbReference>
<dbReference type="InterPro" id="IPR004871">
    <property type="entry name" value="RSE1/DDB1/CPSF1_C"/>
</dbReference>
<dbReference type="InterPro" id="IPR058543">
    <property type="entry name" value="Beta-prop_RSE1/DDB1/CPSF1_2nd"/>
</dbReference>
<evidence type="ECO:0000313" key="10">
    <source>
        <dbReference type="EMBL" id="ODV66976.1"/>
    </source>
</evidence>
<feature type="domain" description="RSE1/DDB1/CPSF1 C-terminal" evidence="7">
    <location>
        <begin position="872"/>
        <end position="1207"/>
    </location>
</feature>
<dbReference type="AlphaFoldDB" id="A0A1E4RIC2"/>
<feature type="domain" description="RSE1/DDB1/CPSF1 second beta-propeller" evidence="9">
    <location>
        <begin position="470"/>
        <end position="783"/>
    </location>
</feature>
<evidence type="ECO:0000259" key="8">
    <source>
        <dbReference type="Pfam" id="PF10433"/>
    </source>
</evidence>
<dbReference type="RefSeq" id="XP_020076043.1">
    <property type="nucleotide sequence ID" value="XM_020218683.1"/>
</dbReference>
<keyword evidence="4" id="KW-0508">mRNA splicing</keyword>
<evidence type="ECO:0000313" key="11">
    <source>
        <dbReference type="Proteomes" id="UP000095085"/>
    </source>
</evidence>
<dbReference type="GeneID" id="30993233"/>
<dbReference type="STRING" id="984485.A0A1E4RIC2"/>
<comment type="subcellular location">
    <subcellularLocation>
        <location evidence="1">Nucleus</location>
    </subcellularLocation>
</comment>
<dbReference type="GO" id="GO:0003676">
    <property type="term" value="F:nucleic acid binding"/>
    <property type="evidence" value="ECO:0007669"/>
    <property type="project" value="InterPro"/>
</dbReference>
<keyword evidence="3" id="KW-0747">Spliceosome</keyword>
<dbReference type="Proteomes" id="UP000095085">
    <property type="component" value="Unassembled WGS sequence"/>
</dbReference>
<dbReference type="InterPro" id="IPR050358">
    <property type="entry name" value="RSE1/DDB1/CFT1"/>
</dbReference>
<evidence type="ECO:0000256" key="2">
    <source>
        <dbReference type="ARBA" id="ARBA00022664"/>
    </source>
</evidence>
<evidence type="ECO:0000256" key="1">
    <source>
        <dbReference type="ARBA" id="ARBA00004123"/>
    </source>
</evidence>
<dbReference type="InterPro" id="IPR015943">
    <property type="entry name" value="WD40/YVTN_repeat-like_dom_sf"/>
</dbReference>
<comment type="similarity">
    <text evidence="6">Belongs to the RSE1 family.</text>
</comment>
<dbReference type="Gene3D" id="2.130.10.10">
    <property type="entry name" value="YVTN repeat-like/Quinoprotein amine dehydrogenase"/>
    <property type="match status" value="3"/>
</dbReference>
<dbReference type="InterPro" id="IPR036322">
    <property type="entry name" value="WD40_repeat_dom_sf"/>
</dbReference>
<protein>
    <submittedName>
        <fullName evidence="10">Pre-mRNA-splicing factor RSE1</fullName>
    </submittedName>
</protein>
<evidence type="ECO:0000256" key="5">
    <source>
        <dbReference type="ARBA" id="ARBA00023242"/>
    </source>
</evidence>
<dbReference type="EMBL" id="KV454541">
    <property type="protein sequence ID" value="ODV66976.1"/>
    <property type="molecule type" value="Genomic_DNA"/>
</dbReference>
<dbReference type="Pfam" id="PF03178">
    <property type="entry name" value="CPSF_A"/>
    <property type="match status" value="1"/>
</dbReference>
<dbReference type="GO" id="GO:0008380">
    <property type="term" value="P:RNA splicing"/>
    <property type="evidence" value="ECO:0007669"/>
    <property type="project" value="UniProtKB-KW"/>
</dbReference>
<proteinExistence type="inferred from homology"/>
<evidence type="ECO:0000256" key="3">
    <source>
        <dbReference type="ARBA" id="ARBA00022728"/>
    </source>
</evidence>
<evidence type="ECO:0000256" key="6">
    <source>
        <dbReference type="ARBA" id="ARBA00038266"/>
    </source>
</evidence>
<keyword evidence="5" id="KW-0539">Nucleus</keyword>
<dbReference type="InterPro" id="IPR018846">
    <property type="entry name" value="Beta-prop_RSE1/DDB1/CPSF1_1st"/>
</dbReference>
<name>A0A1E4RIC2_9ASCO</name>
<evidence type="ECO:0000259" key="9">
    <source>
        <dbReference type="Pfam" id="PF23726"/>
    </source>
</evidence>
<feature type="domain" description="RSE1/DDB1/CPSF1 first beta-propeller" evidence="8">
    <location>
        <begin position="23"/>
        <end position="384"/>
    </location>
</feature>
<keyword evidence="11" id="KW-1185">Reference proteome</keyword>
<evidence type="ECO:0000259" key="7">
    <source>
        <dbReference type="Pfam" id="PF03178"/>
    </source>
</evidence>
<dbReference type="PANTHER" id="PTHR10644">
    <property type="entry name" value="DNA REPAIR/RNA PROCESSING CPSF FAMILY"/>
    <property type="match status" value="1"/>
</dbReference>
<dbReference type="GO" id="GO:0006397">
    <property type="term" value="P:mRNA processing"/>
    <property type="evidence" value="ECO:0007669"/>
    <property type="project" value="UniProtKB-KW"/>
</dbReference>
<gene>
    <name evidence="10" type="ORF">HYPBUDRAFT_109181</name>
</gene>
<accession>A0A1E4RIC2</accession>
<dbReference type="GO" id="GO:0005681">
    <property type="term" value="C:spliceosomal complex"/>
    <property type="evidence" value="ECO:0007669"/>
    <property type="project" value="UniProtKB-KW"/>
</dbReference>
<dbReference type="Pfam" id="PF10433">
    <property type="entry name" value="Beta-prop_RSE1_1st"/>
    <property type="match status" value="1"/>
</dbReference>
<dbReference type="SUPFAM" id="SSF50978">
    <property type="entry name" value="WD40 repeat-like"/>
    <property type="match status" value="1"/>
</dbReference>
<organism evidence="10 11">
    <name type="scientific">Hyphopichia burtonii NRRL Y-1933</name>
    <dbReference type="NCBI Taxonomy" id="984485"/>
    <lineage>
        <taxon>Eukaryota</taxon>
        <taxon>Fungi</taxon>
        <taxon>Dikarya</taxon>
        <taxon>Ascomycota</taxon>
        <taxon>Saccharomycotina</taxon>
        <taxon>Pichiomycetes</taxon>
        <taxon>Debaryomycetaceae</taxon>
        <taxon>Hyphopichia</taxon>
    </lineage>
</organism>